<name>A0A2I0A236_9ASPA</name>
<protein>
    <recommendedName>
        <fullName evidence="5">Secreted protein</fullName>
    </recommendedName>
</protein>
<evidence type="ECO:0000313" key="4">
    <source>
        <dbReference type="Proteomes" id="UP000236161"/>
    </source>
</evidence>
<keyword evidence="2" id="KW-0732">Signal</keyword>
<keyword evidence="4" id="KW-1185">Reference proteome</keyword>
<gene>
    <name evidence="3" type="ORF">AXF42_Ash004151</name>
</gene>
<reference evidence="3 4" key="1">
    <citation type="journal article" date="2017" name="Nature">
        <title>The Apostasia genome and the evolution of orchids.</title>
        <authorList>
            <person name="Zhang G.Q."/>
            <person name="Liu K.W."/>
            <person name="Li Z."/>
            <person name="Lohaus R."/>
            <person name="Hsiao Y.Y."/>
            <person name="Niu S.C."/>
            <person name="Wang J.Y."/>
            <person name="Lin Y.C."/>
            <person name="Xu Q."/>
            <person name="Chen L.J."/>
            <person name="Yoshida K."/>
            <person name="Fujiwara S."/>
            <person name="Wang Z.W."/>
            <person name="Zhang Y.Q."/>
            <person name="Mitsuda N."/>
            <person name="Wang M."/>
            <person name="Liu G.H."/>
            <person name="Pecoraro L."/>
            <person name="Huang H.X."/>
            <person name="Xiao X.J."/>
            <person name="Lin M."/>
            <person name="Wu X.Y."/>
            <person name="Wu W.L."/>
            <person name="Chen Y.Y."/>
            <person name="Chang S.B."/>
            <person name="Sakamoto S."/>
            <person name="Ohme-Takagi M."/>
            <person name="Yagi M."/>
            <person name="Zeng S.J."/>
            <person name="Shen C.Y."/>
            <person name="Yeh C.M."/>
            <person name="Luo Y.B."/>
            <person name="Tsai W.C."/>
            <person name="Van de Peer Y."/>
            <person name="Liu Z.J."/>
        </authorList>
    </citation>
    <scope>NUCLEOTIDE SEQUENCE [LARGE SCALE GENOMIC DNA]</scope>
    <source>
        <strain evidence="4">cv. Shenzhen</strain>
        <tissue evidence="3">Stem</tissue>
    </source>
</reference>
<dbReference type="AlphaFoldDB" id="A0A2I0A236"/>
<organism evidence="3 4">
    <name type="scientific">Apostasia shenzhenica</name>
    <dbReference type="NCBI Taxonomy" id="1088818"/>
    <lineage>
        <taxon>Eukaryota</taxon>
        <taxon>Viridiplantae</taxon>
        <taxon>Streptophyta</taxon>
        <taxon>Embryophyta</taxon>
        <taxon>Tracheophyta</taxon>
        <taxon>Spermatophyta</taxon>
        <taxon>Magnoliopsida</taxon>
        <taxon>Liliopsida</taxon>
        <taxon>Asparagales</taxon>
        <taxon>Orchidaceae</taxon>
        <taxon>Apostasioideae</taxon>
        <taxon>Apostasia</taxon>
    </lineage>
</organism>
<sequence length="114" mass="12101">MAYKFLPSLVVSLLLELAFISDHCALGGAETDERRKAKRPVQTSLSRSSPPPLPPLHLSPSLIGNAEPPNPLSIFIFLVFPACGRRPVNFTALSGAAPVDRGLGLLVSRSKGGK</sequence>
<feature type="region of interest" description="Disordered" evidence="1">
    <location>
        <begin position="30"/>
        <end position="62"/>
    </location>
</feature>
<proteinExistence type="predicted"/>
<dbReference type="Proteomes" id="UP000236161">
    <property type="component" value="Unassembled WGS sequence"/>
</dbReference>
<evidence type="ECO:0000256" key="1">
    <source>
        <dbReference type="SAM" id="MobiDB-lite"/>
    </source>
</evidence>
<accession>A0A2I0A236</accession>
<evidence type="ECO:0000313" key="3">
    <source>
        <dbReference type="EMBL" id="PKA49610.1"/>
    </source>
</evidence>
<evidence type="ECO:0000256" key="2">
    <source>
        <dbReference type="SAM" id="SignalP"/>
    </source>
</evidence>
<feature type="chain" id="PRO_5014174858" description="Secreted protein" evidence="2">
    <location>
        <begin position="21"/>
        <end position="114"/>
    </location>
</feature>
<evidence type="ECO:0008006" key="5">
    <source>
        <dbReference type="Google" id="ProtNLM"/>
    </source>
</evidence>
<feature type="signal peptide" evidence="2">
    <location>
        <begin position="1"/>
        <end position="20"/>
    </location>
</feature>
<dbReference type="EMBL" id="KZ452037">
    <property type="protein sequence ID" value="PKA49610.1"/>
    <property type="molecule type" value="Genomic_DNA"/>
</dbReference>